<organism evidence="1 2">
    <name type="scientific">Trifolium medium</name>
    <dbReference type="NCBI Taxonomy" id="97028"/>
    <lineage>
        <taxon>Eukaryota</taxon>
        <taxon>Viridiplantae</taxon>
        <taxon>Streptophyta</taxon>
        <taxon>Embryophyta</taxon>
        <taxon>Tracheophyta</taxon>
        <taxon>Spermatophyta</taxon>
        <taxon>Magnoliopsida</taxon>
        <taxon>eudicotyledons</taxon>
        <taxon>Gunneridae</taxon>
        <taxon>Pentapetalae</taxon>
        <taxon>rosids</taxon>
        <taxon>fabids</taxon>
        <taxon>Fabales</taxon>
        <taxon>Fabaceae</taxon>
        <taxon>Papilionoideae</taxon>
        <taxon>50 kb inversion clade</taxon>
        <taxon>NPAAA clade</taxon>
        <taxon>Hologalegina</taxon>
        <taxon>IRL clade</taxon>
        <taxon>Trifolieae</taxon>
        <taxon>Trifolium</taxon>
    </lineage>
</organism>
<reference evidence="1 2" key="1">
    <citation type="journal article" date="2018" name="Front. Plant Sci.">
        <title>Red Clover (Trifolium pratense) and Zigzag Clover (T. medium) - A Picture of Genomic Similarities and Differences.</title>
        <authorList>
            <person name="Dluhosova J."/>
            <person name="Istvanek J."/>
            <person name="Nedelnik J."/>
            <person name="Repkova J."/>
        </authorList>
    </citation>
    <scope>NUCLEOTIDE SEQUENCE [LARGE SCALE GENOMIC DNA]</scope>
    <source>
        <strain evidence="2">cv. 10/8</strain>
        <tissue evidence="1">Leaf</tissue>
    </source>
</reference>
<name>A0A392UYG7_9FABA</name>
<evidence type="ECO:0000313" key="1">
    <source>
        <dbReference type="EMBL" id="MCI81058.1"/>
    </source>
</evidence>
<accession>A0A392UYG7</accession>
<dbReference type="AlphaFoldDB" id="A0A392UYG7"/>
<dbReference type="EMBL" id="LXQA011009850">
    <property type="protein sequence ID" value="MCI81058.1"/>
    <property type="molecule type" value="Genomic_DNA"/>
</dbReference>
<proteinExistence type="predicted"/>
<feature type="non-terminal residue" evidence="1">
    <location>
        <position position="1"/>
    </location>
</feature>
<dbReference type="Proteomes" id="UP000265520">
    <property type="component" value="Unassembled WGS sequence"/>
</dbReference>
<evidence type="ECO:0000313" key="2">
    <source>
        <dbReference type="Proteomes" id="UP000265520"/>
    </source>
</evidence>
<sequence>DIGGMSFDEALAAEGSVVKLWMIWAFGMKKAEQRCLVWVLQL</sequence>
<comment type="caution">
    <text evidence="1">The sequence shown here is derived from an EMBL/GenBank/DDBJ whole genome shotgun (WGS) entry which is preliminary data.</text>
</comment>
<protein>
    <submittedName>
        <fullName evidence="1">Uncharacterized protein</fullName>
    </submittedName>
</protein>
<keyword evidence="2" id="KW-1185">Reference proteome</keyword>